<keyword evidence="1" id="KW-0812">Transmembrane</keyword>
<dbReference type="AlphaFoldDB" id="A0A6N2M4T3"/>
<accession>A0A6N2M4T3</accession>
<keyword evidence="1" id="KW-0472">Membrane</keyword>
<keyword evidence="1" id="KW-1133">Transmembrane helix</keyword>
<feature type="transmembrane region" description="Helical" evidence="1">
    <location>
        <begin position="33"/>
        <end position="52"/>
    </location>
</feature>
<protein>
    <submittedName>
        <fullName evidence="2">Uncharacterized protein</fullName>
    </submittedName>
</protein>
<dbReference type="EMBL" id="CAADRP010001674">
    <property type="protein sequence ID" value="VFU47569.1"/>
    <property type="molecule type" value="Genomic_DNA"/>
</dbReference>
<reference evidence="2" key="1">
    <citation type="submission" date="2019-03" db="EMBL/GenBank/DDBJ databases">
        <authorList>
            <person name="Mank J."/>
            <person name="Almeida P."/>
        </authorList>
    </citation>
    <scope>NUCLEOTIDE SEQUENCE</scope>
    <source>
        <strain evidence="2">78183</strain>
    </source>
</reference>
<evidence type="ECO:0000256" key="1">
    <source>
        <dbReference type="SAM" id="Phobius"/>
    </source>
</evidence>
<evidence type="ECO:0000313" key="2">
    <source>
        <dbReference type="EMBL" id="VFU47569.1"/>
    </source>
</evidence>
<name>A0A6N2M4T3_SALVM</name>
<proteinExistence type="predicted"/>
<organism evidence="2">
    <name type="scientific">Salix viminalis</name>
    <name type="common">Common osier</name>
    <name type="synonym">Basket willow</name>
    <dbReference type="NCBI Taxonomy" id="40686"/>
    <lineage>
        <taxon>Eukaryota</taxon>
        <taxon>Viridiplantae</taxon>
        <taxon>Streptophyta</taxon>
        <taxon>Embryophyta</taxon>
        <taxon>Tracheophyta</taxon>
        <taxon>Spermatophyta</taxon>
        <taxon>Magnoliopsida</taxon>
        <taxon>eudicotyledons</taxon>
        <taxon>Gunneridae</taxon>
        <taxon>Pentapetalae</taxon>
        <taxon>rosids</taxon>
        <taxon>fabids</taxon>
        <taxon>Malpighiales</taxon>
        <taxon>Salicaceae</taxon>
        <taxon>Saliceae</taxon>
        <taxon>Salix</taxon>
    </lineage>
</organism>
<sequence length="125" mass="14194">MQIAKEFICSCGVAFVAVSDKHAWQHIIPSNSLLSLTFFSPSFAILSLLLLFNHHLFPSLSTFFSLSSFSVLATRRKLRGKKEISNSLLIFVIRLDLRSLLYWIISFKDQGNPFSIISLELLQSK</sequence>
<gene>
    <name evidence="2" type="ORF">SVIM_LOCUS305752</name>
</gene>